<dbReference type="KEGG" id="pnt:G5B91_34195"/>
<gene>
    <name evidence="3" type="ORF">G5B91_34195</name>
</gene>
<feature type="coiled-coil region" evidence="1">
    <location>
        <begin position="307"/>
        <end position="334"/>
    </location>
</feature>
<dbReference type="AlphaFoldDB" id="A0A6G6J868"/>
<name>A0A6G6J868_PSENT</name>
<keyword evidence="3" id="KW-0614">Plasmid</keyword>
<feature type="domain" description="KfrA N-terminal DNA-binding" evidence="2">
    <location>
        <begin position="7"/>
        <end position="114"/>
    </location>
</feature>
<evidence type="ECO:0000256" key="1">
    <source>
        <dbReference type="SAM" id="Coils"/>
    </source>
</evidence>
<evidence type="ECO:0000259" key="2">
    <source>
        <dbReference type="Pfam" id="PF11740"/>
    </source>
</evidence>
<feature type="coiled-coil region" evidence="1">
    <location>
        <begin position="202"/>
        <end position="264"/>
    </location>
</feature>
<accession>A0A6G6J868</accession>
<sequence length="339" mass="37694">MSRIGITKQAVKTAIDLLRSQGNPVTVRAVQAVTGGSFTTVSRLIDELKREEIELLGDGGQVKIELATLVESLHERLKADAMQRIQEGEDRCTARVQEIEGHLNEVKAAHKATLDELSVTTKLLETKEAELAKVTTLLNAANIELRGVSEALTHTKQSLDAEELKSQKLAGELKHAHDMRESFMTTANELRRQDQISFEHTLEAVRSDNRSLSENNLRLSAEVVSLNQQNGQHTADLIQLKDLIRKLENDIERAAALKQAGEHEAMQLRIELSSVKTHHAEVSRQLDLAYADRRRTEEALIEAKAELRSRNGDVERLAKQVAELTEKLASQSSTADDPT</sequence>
<evidence type="ECO:0000313" key="3">
    <source>
        <dbReference type="EMBL" id="QIE91397.1"/>
    </source>
</evidence>
<evidence type="ECO:0000313" key="4">
    <source>
        <dbReference type="Proteomes" id="UP000501063"/>
    </source>
</evidence>
<dbReference type="RefSeq" id="WP_038803765.1">
    <property type="nucleotide sequence ID" value="NZ_CP049142.1"/>
</dbReference>
<dbReference type="InterPro" id="IPR021104">
    <property type="entry name" value="KfrA_DNA-bd_N"/>
</dbReference>
<keyword evidence="1" id="KW-0175">Coiled coil</keyword>
<organism evidence="3 4">
    <name type="scientific">Pseudomonas nitroreducens</name>
    <dbReference type="NCBI Taxonomy" id="46680"/>
    <lineage>
        <taxon>Bacteria</taxon>
        <taxon>Pseudomonadati</taxon>
        <taxon>Pseudomonadota</taxon>
        <taxon>Gammaproteobacteria</taxon>
        <taxon>Pseudomonadales</taxon>
        <taxon>Pseudomonadaceae</taxon>
        <taxon>Pseudomonas</taxon>
    </lineage>
</organism>
<dbReference type="EMBL" id="CP049142">
    <property type="protein sequence ID" value="QIE91397.1"/>
    <property type="molecule type" value="Genomic_DNA"/>
</dbReference>
<proteinExistence type="predicted"/>
<dbReference type="Pfam" id="PF11740">
    <property type="entry name" value="KfrA_N"/>
    <property type="match status" value="1"/>
</dbReference>
<geneLocation type="plasmid" evidence="4">
    <name>ppnihbp1_1</name>
</geneLocation>
<reference evidence="3 4" key="1">
    <citation type="submission" date="2020-02" db="EMBL/GenBank/DDBJ databases">
        <title>Integrative conjugative elements (ICEs) and plasmids drive adaptation of Pseudomonas nitroreducens strain HBP1 to wastewater environment.</title>
        <authorList>
            <person name="Sentchilo V."/>
            <person name="Carraro N."/>
            <person name="Bertelli C."/>
            <person name="van der Meer J.R."/>
        </authorList>
    </citation>
    <scope>NUCLEOTIDE SEQUENCE [LARGE SCALE GENOMIC DNA]</scope>
    <source>
        <strain evidence="3 4">HBP1</strain>
        <plasmid evidence="4">ppnihbp1_1</plasmid>
    </source>
</reference>
<dbReference type="Proteomes" id="UP000501063">
    <property type="component" value="Plasmid pPniHBP1_1"/>
</dbReference>
<protein>
    <recommendedName>
        <fullName evidence="2">KfrA N-terminal DNA-binding domain-containing protein</fullName>
    </recommendedName>
</protein>